<dbReference type="Proteomes" id="UP001153076">
    <property type="component" value="Unassembled WGS sequence"/>
</dbReference>
<sequence length="173" mass="18926">MCSSVTRWRLGEAAGARTQKRASLSISSDLTGKSASRKFTTSANLLGNAAEICCGSRCRSVLGPRRLLMRTLAHGSTGETYGHGRRLVEPQHNPGQVSKQASKFMSMKIIHSENLGNGANLASSRRDMMMLFFLPALGGFRGDFFEGGIPTLKMREHCVGLFCMKKKKVRSEL</sequence>
<gene>
    <name evidence="1" type="ORF">Cgig2_017736</name>
</gene>
<dbReference type="EMBL" id="JAKOGI010001664">
    <property type="protein sequence ID" value="KAJ8424503.1"/>
    <property type="molecule type" value="Genomic_DNA"/>
</dbReference>
<dbReference type="AlphaFoldDB" id="A0A9Q1JM31"/>
<protein>
    <submittedName>
        <fullName evidence="1">Uncharacterized protein</fullName>
    </submittedName>
</protein>
<evidence type="ECO:0000313" key="1">
    <source>
        <dbReference type="EMBL" id="KAJ8424503.1"/>
    </source>
</evidence>
<reference evidence="1" key="1">
    <citation type="submission" date="2022-04" db="EMBL/GenBank/DDBJ databases">
        <title>Carnegiea gigantea Genome sequencing and assembly v2.</title>
        <authorList>
            <person name="Copetti D."/>
            <person name="Sanderson M.J."/>
            <person name="Burquez A."/>
            <person name="Wojciechowski M.F."/>
        </authorList>
    </citation>
    <scope>NUCLEOTIDE SEQUENCE</scope>
    <source>
        <strain evidence="1">SGP5-SGP5p</strain>
        <tissue evidence="1">Aerial part</tissue>
    </source>
</reference>
<evidence type="ECO:0000313" key="2">
    <source>
        <dbReference type="Proteomes" id="UP001153076"/>
    </source>
</evidence>
<name>A0A9Q1JM31_9CARY</name>
<organism evidence="1 2">
    <name type="scientific">Carnegiea gigantea</name>
    <dbReference type="NCBI Taxonomy" id="171969"/>
    <lineage>
        <taxon>Eukaryota</taxon>
        <taxon>Viridiplantae</taxon>
        <taxon>Streptophyta</taxon>
        <taxon>Embryophyta</taxon>
        <taxon>Tracheophyta</taxon>
        <taxon>Spermatophyta</taxon>
        <taxon>Magnoliopsida</taxon>
        <taxon>eudicotyledons</taxon>
        <taxon>Gunneridae</taxon>
        <taxon>Pentapetalae</taxon>
        <taxon>Caryophyllales</taxon>
        <taxon>Cactineae</taxon>
        <taxon>Cactaceae</taxon>
        <taxon>Cactoideae</taxon>
        <taxon>Echinocereeae</taxon>
        <taxon>Carnegiea</taxon>
    </lineage>
</organism>
<keyword evidence="2" id="KW-1185">Reference proteome</keyword>
<proteinExistence type="predicted"/>
<comment type="caution">
    <text evidence="1">The sequence shown here is derived from an EMBL/GenBank/DDBJ whole genome shotgun (WGS) entry which is preliminary data.</text>
</comment>
<accession>A0A9Q1JM31</accession>